<dbReference type="KEGG" id="cha:CHAB381_1053"/>
<evidence type="ECO:0000313" key="2">
    <source>
        <dbReference type="Proteomes" id="UP000002407"/>
    </source>
</evidence>
<proteinExistence type="predicted"/>
<accession>A7I270</accession>
<dbReference type="AlphaFoldDB" id="A7I270"/>
<sequence>MKKLIFCLSFIIQFCFGVEIQDVWDWEQLGQYNRICQENVRNLFITEQNEAVADIYAKACLKVDKVNELIIPIVMLYKTKDARENASIYSTILFQKKMLYLALIDNIDISYIRTPKINYVLSEIFDKFVEKKYKKTETGYVFELNNGEKAELSVKTENQISKMVVALYKDGKVNSIKMYW</sequence>
<dbReference type="eggNOG" id="COG1619">
    <property type="taxonomic scope" value="Bacteria"/>
</dbReference>
<dbReference type="STRING" id="360107.CHAB381_1053"/>
<dbReference type="OrthoDB" id="5363116at2"/>
<name>A7I270_CAMHC</name>
<dbReference type="RefSeq" id="WP_012108908.1">
    <property type="nucleotide sequence ID" value="NC_009714.1"/>
</dbReference>
<dbReference type="Proteomes" id="UP000002407">
    <property type="component" value="Chromosome"/>
</dbReference>
<dbReference type="EMBL" id="CP000776">
    <property type="protein sequence ID" value="ABS51000.1"/>
    <property type="molecule type" value="Genomic_DNA"/>
</dbReference>
<keyword evidence="2" id="KW-1185">Reference proteome</keyword>
<protein>
    <submittedName>
        <fullName evidence="1">Uncharacterized protein</fullName>
    </submittedName>
</protein>
<gene>
    <name evidence="1" type="ordered locus">CHAB381_1053</name>
</gene>
<dbReference type="HOGENOM" id="CLU_127712_0_0_7"/>
<evidence type="ECO:0000313" key="1">
    <source>
        <dbReference type="EMBL" id="ABS51000.1"/>
    </source>
</evidence>
<organism evidence="1 2">
    <name type="scientific">Campylobacter hominis (strain ATCC BAA-381 / DSM 21671 / CCUG 45161 / LMG 19568 / NCTC 13146 / CH001A)</name>
    <dbReference type="NCBI Taxonomy" id="360107"/>
    <lineage>
        <taxon>Bacteria</taxon>
        <taxon>Pseudomonadati</taxon>
        <taxon>Campylobacterota</taxon>
        <taxon>Epsilonproteobacteria</taxon>
        <taxon>Campylobacterales</taxon>
        <taxon>Campylobacteraceae</taxon>
        <taxon>Campylobacter</taxon>
    </lineage>
</organism>
<reference evidence="2" key="1">
    <citation type="submission" date="2007-07" db="EMBL/GenBank/DDBJ databases">
        <title>Complete genome sequence of Campylobacter hominis ATCC BAA-381, a commensal isolated from the human gastrointestinal tract.</title>
        <authorList>
            <person name="Fouts D.E."/>
            <person name="Mongodin E.F."/>
            <person name="Puiu D."/>
            <person name="Sebastian Y."/>
            <person name="Miller W.G."/>
            <person name="Mandrell R.E."/>
            <person name="Nelson K.E."/>
        </authorList>
    </citation>
    <scope>NUCLEOTIDE SEQUENCE [LARGE SCALE GENOMIC DNA]</scope>
    <source>
        <strain evidence="2">ATCC BAA-381 / LMG 19568 / NCTC 13146 / CH001A</strain>
    </source>
</reference>